<keyword evidence="1" id="KW-1133">Transmembrane helix</keyword>
<dbReference type="RefSeq" id="WP_186674586.1">
    <property type="nucleotide sequence ID" value="NZ_JABWRZ020000001.1"/>
</dbReference>
<organism evidence="2 3">
    <name type="scientific">Pseudomonas oryzicola</name>
    <dbReference type="NCBI Taxonomy" id="485876"/>
    <lineage>
        <taxon>Bacteria</taxon>
        <taxon>Pseudomonadati</taxon>
        <taxon>Pseudomonadota</taxon>
        <taxon>Gammaproteobacteria</taxon>
        <taxon>Pseudomonadales</taxon>
        <taxon>Pseudomonadaceae</taxon>
        <taxon>Pseudomonas</taxon>
    </lineage>
</organism>
<keyword evidence="3" id="KW-1185">Reference proteome</keyword>
<accession>A0ABS6Q9R7</accession>
<reference evidence="2 3" key="1">
    <citation type="journal article" date="2020" name="Microorganisms">
        <title>Reliable Identification of Environmental Pseudomonas Isolates Using the rpoD Gene.</title>
        <authorList>
            <consortium name="The Broad Institute Genome Sequencing Platform"/>
            <person name="Girard L."/>
            <person name="Lood C."/>
            <person name="Rokni-Zadeh H."/>
            <person name="van Noort V."/>
            <person name="Lavigne R."/>
            <person name="De Mot R."/>
        </authorList>
    </citation>
    <scope>NUCLEOTIDE SEQUENCE [LARGE SCALE GENOMIC DNA]</scope>
    <source>
        <strain evidence="2 3">RD9SR1</strain>
    </source>
</reference>
<name>A0ABS6Q9R7_9PSED</name>
<protein>
    <submittedName>
        <fullName evidence="2">Uncharacterized protein</fullName>
    </submittedName>
</protein>
<gene>
    <name evidence="2" type="ORF">HU760_010035</name>
</gene>
<feature type="transmembrane region" description="Helical" evidence="1">
    <location>
        <begin position="6"/>
        <end position="27"/>
    </location>
</feature>
<evidence type="ECO:0000256" key="1">
    <source>
        <dbReference type="SAM" id="Phobius"/>
    </source>
</evidence>
<sequence>MTIFETYTTLVGHLAWPTAFLTALWIFRHPIVDLMSRAKELRLGDITLSFGEMAKLANVLEKDPEMASKIDPVVMEKYRMQKEGFVVESSDNANGAYRIFRNGTLVAKLSIDVPAFESSRSLTFPIHFPNEVTGVQFVGDFTPRVKKLTQSGVELLFDPATELRTLQIIVSGV</sequence>
<keyword evidence="1" id="KW-0812">Transmembrane</keyword>
<dbReference type="Proteomes" id="UP000609530">
    <property type="component" value="Unassembled WGS sequence"/>
</dbReference>
<keyword evidence="1" id="KW-0472">Membrane</keyword>
<evidence type="ECO:0000313" key="2">
    <source>
        <dbReference type="EMBL" id="MBV4490933.1"/>
    </source>
</evidence>
<proteinExistence type="predicted"/>
<dbReference type="EMBL" id="JABWRZ020000001">
    <property type="protein sequence ID" value="MBV4490933.1"/>
    <property type="molecule type" value="Genomic_DNA"/>
</dbReference>
<comment type="caution">
    <text evidence="2">The sequence shown here is derived from an EMBL/GenBank/DDBJ whole genome shotgun (WGS) entry which is preliminary data.</text>
</comment>
<evidence type="ECO:0000313" key="3">
    <source>
        <dbReference type="Proteomes" id="UP000609530"/>
    </source>
</evidence>